<dbReference type="EMBL" id="JAIXNE010000004">
    <property type="protein sequence ID" value="MCA6077463.1"/>
    <property type="molecule type" value="Genomic_DNA"/>
</dbReference>
<sequence>MEVFRITAPRAKEVPVIVSSPHSGIRFPDSISIKAEFAGNPDDTDWFIDQLYDFVPDMGATLISAVYNRWVIDLNRDPANKPLYSDGRVITGLVPLTTFNGAALYDLNPGEKEIQIRIDQYFRPYHDKLSELISEKVKKFGKVILFDAHSIRKNVPGIRPEPFPDLILGDDEGRSASDSVITAAMKALTDSPFQVAHNEPFKGGYITRNYGDPEKNIHALQLEMAKLNYLDDSERLYDHARAGQIRKVLENLFTNLIHEVSI</sequence>
<reference evidence="2" key="1">
    <citation type="submission" date="2021-09" db="EMBL/GenBank/DDBJ databases">
        <title>Fulvivirga sp. isolated from coastal sediment.</title>
        <authorList>
            <person name="Yu H."/>
        </authorList>
    </citation>
    <scope>NUCLEOTIDE SEQUENCE</scope>
    <source>
        <strain evidence="2">1062</strain>
    </source>
</reference>
<comment type="caution">
    <text evidence="2">The sequence shown here is derived from an EMBL/GenBank/DDBJ whole genome shotgun (WGS) entry which is preliminary data.</text>
</comment>
<dbReference type="Gene3D" id="3.40.630.40">
    <property type="entry name" value="Zn-dependent exopeptidases"/>
    <property type="match status" value="1"/>
</dbReference>
<name>A0A9X1HQY4_9BACT</name>
<evidence type="ECO:0000313" key="4">
    <source>
        <dbReference type="Proteomes" id="UP001139409"/>
    </source>
</evidence>
<dbReference type="InterPro" id="IPR007709">
    <property type="entry name" value="N-FG_amidohydro"/>
</dbReference>
<accession>A0A9X1HQY4</accession>
<dbReference type="EMBL" id="JAIXNE010000003">
    <property type="protein sequence ID" value="MCA6076335.1"/>
    <property type="molecule type" value="Genomic_DNA"/>
</dbReference>
<dbReference type="EMBL" id="JAIXNE010000002">
    <property type="protein sequence ID" value="MCA6075158.1"/>
    <property type="molecule type" value="Genomic_DNA"/>
</dbReference>
<proteinExistence type="predicted"/>
<dbReference type="AlphaFoldDB" id="A0A9X1HQY4"/>
<dbReference type="Pfam" id="PF05013">
    <property type="entry name" value="FGase"/>
    <property type="match status" value="1"/>
</dbReference>
<dbReference type="Proteomes" id="UP001139409">
    <property type="component" value="Unassembled WGS sequence"/>
</dbReference>
<evidence type="ECO:0000313" key="2">
    <source>
        <dbReference type="EMBL" id="MCA6076335.1"/>
    </source>
</evidence>
<organism evidence="2 4">
    <name type="scientific">Fulvivirga sedimenti</name>
    <dbReference type="NCBI Taxonomy" id="2879465"/>
    <lineage>
        <taxon>Bacteria</taxon>
        <taxon>Pseudomonadati</taxon>
        <taxon>Bacteroidota</taxon>
        <taxon>Cytophagia</taxon>
        <taxon>Cytophagales</taxon>
        <taxon>Fulvivirgaceae</taxon>
        <taxon>Fulvivirga</taxon>
    </lineage>
</organism>
<keyword evidence="4" id="KW-1185">Reference proteome</keyword>
<evidence type="ECO:0000313" key="1">
    <source>
        <dbReference type="EMBL" id="MCA6075158.1"/>
    </source>
</evidence>
<gene>
    <name evidence="1" type="ORF">LDX50_09765</name>
    <name evidence="2" type="ORF">LDX50_15735</name>
    <name evidence="3" type="ORF">LDX50_21455</name>
</gene>
<protein>
    <submittedName>
        <fullName evidence="2">N-formylglutamate amidohydrolase</fullName>
    </submittedName>
</protein>
<evidence type="ECO:0000313" key="3">
    <source>
        <dbReference type="EMBL" id="MCA6077463.1"/>
    </source>
</evidence>
<dbReference type="RefSeq" id="WP_225698263.1">
    <property type="nucleotide sequence ID" value="NZ_JAIXNE010000002.1"/>
</dbReference>
<dbReference type="SUPFAM" id="SSF53187">
    <property type="entry name" value="Zn-dependent exopeptidases"/>
    <property type="match status" value="1"/>
</dbReference>